<dbReference type="EMBL" id="JAQNDI010000009">
    <property type="protein sequence ID" value="MDC0694285.1"/>
    <property type="molecule type" value="Genomic_DNA"/>
</dbReference>
<dbReference type="SUPFAM" id="SSF53067">
    <property type="entry name" value="Actin-like ATPase domain"/>
    <property type="match status" value="1"/>
</dbReference>
<dbReference type="InterPro" id="IPR043129">
    <property type="entry name" value="ATPase_NBD"/>
</dbReference>
<dbReference type="InterPro" id="IPR009377">
    <property type="entry name" value="EutA"/>
</dbReference>
<evidence type="ECO:0000256" key="1">
    <source>
        <dbReference type="PIRNR" id="PIRNR012293"/>
    </source>
</evidence>
<organism evidence="3 5">
    <name type="scientific">Klebsiella pasteurii</name>
    <dbReference type="NCBI Taxonomy" id="2587529"/>
    <lineage>
        <taxon>Bacteria</taxon>
        <taxon>Pseudomonadati</taxon>
        <taxon>Pseudomonadota</taxon>
        <taxon>Gammaproteobacteria</taxon>
        <taxon>Enterobacterales</taxon>
        <taxon>Enterobacteriaceae</taxon>
        <taxon>Klebsiella/Raoultella group</taxon>
        <taxon>Klebsiella</taxon>
    </lineage>
</organism>
<protein>
    <recommendedName>
        <fullName evidence="1">Ethanolamine ammonia-lyase reactivase</fullName>
    </recommendedName>
</protein>
<dbReference type="PIRSF" id="PIRSF012293">
    <property type="entry name" value="EutA"/>
    <property type="match status" value="1"/>
</dbReference>
<dbReference type="Pfam" id="PF06277">
    <property type="entry name" value="EutA"/>
    <property type="match status" value="1"/>
</dbReference>
<name>A0ABD5HF34_9ENTR</name>
<dbReference type="Proteomes" id="UP001287436">
    <property type="component" value="Unassembled WGS sequence"/>
</dbReference>
<evidence type="ECO:0000313" key="4">
    <source>
        <dbReference type="Proteomes" id="UP001221816"/>
    </source>
</evidence>
<dbReference type="Proteomes" id="UP001221816">
    <property type="component" value="Unassembled WGS sequence"/>
</dbReference>
<dbReference type="PANTHER" id="PTHR32432:SF13">
    <property type="entry name" value="ETHANOLAMINE AMMONIA-LYASE REACTIVASE EUTA"/>
    <property type="match status" value="1"/>
</dbReference>
<dbReference type="PANTHER" id="PTHR32432">
    <property type="entry name" value="CELL DIVISION PROTEIN FTSA-RELATED"/>
    <property type="match status" value="1"/>
</dbReference>
<comment type="pathway">
    <text evidence="1">Amine and polyamine degradation; ethanolamine degradation.</text>
</comment>
<evidence type="ECO:0000313" key="3">
    <source>
        <dbReference type="EMBL" id="MDW2716842.1"/>
    </source>
</evidence>
<dbReference type="NCBIfam" id="NF007991">
    <property type="entry name" value="PRK10719.1-1"/>
    <property type="match status" value="1"/>
</dbReference>
<proteinExistence type="predicted"/>
<dbReference type="EMBL" id="JAWPBP010000010">
    <property type="protein sequence ID" value="MDW2716842.1"/>
    <property type="molecule type" value="Genomic_DNA"/>
</dbReference>
<sequence>MKTRQLLSVGIDIGTTTTQVIFSRLELVNRAAVSQVPRYEFIKREISWQSPVFFTPVDKQGGLKEAELKALILAQYQAAGIAPESVDSGAIIITGESAKTRNARPAVMALSQSLGDFVVASAGPHLESVIAGHGAGAQALSAQRLCRVLNIDIGGGTSNYALFDAGKVSGTACLNVGGRLLETDSQGRVVHAHQPGQMIVDAVFGPGTCARSLTAGQLAQVARRMAELIVEVIDGALSPLAQRLMQTGLLPAGAVPEVITLSGGVGECYRNQPADPFCFADIGPLLATALHEHPRLREMNVQFPAQTVRATVIGAGAHTLSLSGSTIWLEGVQLPLRNLPVAIPPDDADLLSAWQQALMQLDLDPKTDAYVLALPASLPVRYATLLVVIDALLAFVARFPNNPHPLLVVAEQDFGKALGMLLRPQLQQLPLAVIDEVSVRAGDYIDIGTPLFGGSVVPVTVKSLAFPS</sequence>
<keyword evidence="4" id="KW-1185">Reference proteome</keyword>
<comment type="caution">
    <text evidence="3">The sequence shown here is derived from an EMBL/GenBank/DDBJ whole genome shotgun (WGS) entry which is preliminary data.</text>
</comment>
<dbReference type="GO" id="GO:0046336">
    <property type="term" value="P:ethanolamine catabolic process"/>
    <property type="evidence" value="ECO:0007669"/>
    <property type="project" value="UniProtKB-UniRule"/>
</dbReference>
<evidence type="ECO:0000313" key="2">
    <source>
        <dbReference type="EMBL" id="MDC0694285.1"/>
    </source>
</evidence>
<gene>
    <name evidence="3" type="primary">eutA</name>
    <name evidence="2" type="ORF">PIK62_16935</name>
    <name evidence="3" type="ORF">RYZ49_13620</name>
</gene>
<reference evidence="3 5" key="2">
    <citation type="submission" date="2023-10" db="EMBL/GenBank/DDBJ databases">
        <title>Fecal carriage and genetic characteristics of carbapenem-resistant Enterobacterales among healthy adults from four provinces of China.</title>
        <authorList>
            <person name="Li Y."/>
            <person name="Zhang R."/>
        </authorList>
    </citation>
    <scope>NUCLEOTIDE SEQUENCE [LARGE SCALE GENOMIC DNA]</scope>
    <source>
        <strain evidence="3 5">HN-157</strain>
    </source>
</reference>
<dbReference type="RefSeq" id="WP_139529056.1">
    <property type="nucleotide sequence ID" value="NZ_CABEJD010000004.1"/>
</dbReference>
<reference evidence="2 4" key="1">
    <citation type="submission" date="2023-01" db="EMBL/GenBank/DDBJ databases">
        <authorList>
            <person name="Dale J."/>
        </authorList>
    </citation>
    <scope>NUCLEOTIDE SEQUENCE [LARGE SCALE GENOMIC DNA]</scope>
    <source>
        <strain evidence="2 4">2022EL-01098</strain>
    </source>
</reference>
<dbReference type="NCBIfam" id="NF007993">
    <property type="entry name" value="PRK10719.1-4"/>
    <property type="match status" value="1"/>
</dbReference>
<dbReference type="InterPro" id="IPR050696">
    <property type="entry name" value="FtsA/MreB"/>
</dbReference>
<dbReference type="AlphaFoldDB" id="A0ABD5HF34"/>
<evidence type="ECO:0000313" key="5">
    <source>
        <dbReference type="Proteomes" id="UP001287436"/>
    </source>
</evidence>
<accession>A0ABD5HF34</accession>